<keyword evidence="3" id="KW-0653">Protein transport</keyword>
<dbReference type="PANTHER" id="PTHR12542">
    <property type="entry name" value="EXOCYST COMPLEX PROTEIN EXO70"/>
    <property type="match status" value="1"/>
</dbReference>
<dbReference type="PANTHER" id="PTHR12542:SF94">
    <property type="entry name" value="EXOCYST SUBUNIT EXO70 FAMILY PROTEIN"/>
    <property type="match status" value="1"/>
</dbReference>
<dbReference type="Gramene" id="TraesSTA3A03G01478330.1">
    <property type="protein sequence ID" value="TraesSTA3A03G01478330.1"/>
    <property type="gene ID" value="TraesSTA3A03G01478330"/>
</dbReference>
<evidence type="ECO:0000313" key="5">
    <source>
        <dbReference type="EnsemblPlants" id="TraesCS3A02G432100.1"/>
    </source>
</evidence>
<keyword evidence="6" id="KW-1185">Reference proteome</keyword>
<dbReference type="GO" id="GO:0000145">
    <property type="term" value="C:exocyst"/>
    <property type="evidence" value="ECO:0000318"/>
    <property type="project" value="GO_Central"/>
</dbReference>
<dbReference type="InterPro" id="IPR016159">
    <property type="entry name" value="Cullin_repeat-like_dom_sf"/>
</dbReference>
<dbReference type="OMA" id="WLHELRY"/>
<keyword evidence="3" id="KW-0268">Exocytosis</keyword>
<dbReference type="SUPFAM" id="SSF74788">
    <property type="entry name" value="Cullin repeat-like"/>
    <property type="match status" value="1"/>
</dbReference>
<dbReference type="Proteomes" id="UP000019116">
    <property type="component" value="Chromosome 3A"/>
</dbReference>
<dbReference type="Gramene" id="TraesCS3A02G432100.1">
    <property type="protein sequence ID" value="TraesCS3A02G432100.1"/>
    <property type="gene ID" value="TraesCS3A02G432100"/>
</dbReference>
<evidence type="ECO:0000313" key="6">
    <source>
        <dbReference type="Proteomes" id="UP000019116"/>
    </source>
</evidence>
<proteinExistence type="inferred from homology"/>
<dbReference type="Gramene" id="TraesPARA_EIv1.0_0866510.1">
    <property type="protein sequence ID" value="TraesPARA_EIv1.0_0866510.1.CDS"/>
    <property type="gene ID" value="TraesPARA_EIv1.0_0866510"/>
</dbReference>
<name>A0A3B6ENW3_WHEAT</name>
<reference evidence="5" key="1">
    <citation type="submission" date="2018-08" db="EMBL/GenBank/DDBJ databases">
        <authorList>
            <person name="Rossello M."/>
        </authorList>
    </citation>
    <scope>NUCLEOTIDE SEQUENCE [LARGE SCALE GENOMIC DNA]</scope>
    <source>
        <strain evidence="5">cv. Chinese Spring</strain>
    </source>
</reference>
<dbReference type="Gramene" id="TraesROB_scaffold_082652_01G000100.1">
    <property type="protein sequence ID" value="TraesROB_scaffold_082652_01G000100.1"/>
    <property type="gene ID" value="TraesROB_scaffold_082652_01G000100"/>
</dbReference>
<dbReference type="GO" id="GO:0006887">
    <property type="term" value="P:exocytosis"/>
    <property type="evidence" value="ECO:0000318"/>
    <property type="project" value="GO_Central"/>
</dbReference>
<evidence type="ECO:0000256" key="1">
    <source>
        <dbReference type="ARBA" id="ARBA00006756"/>
    </source>
</evidence>
<dbReference type="OrthoDB" id="657274at2759"/>
<feature type="domain" description="Exocyst complex subunit Exo70 C-terminal" evidence="4">
    <location>
        <begin position="332"/>
        <end position="636"/>
    </location>
</feature>
<accession>A0A3B6ENW3</accession>
<dbReference type="GeneID" id="123063122"/>
<dbReference type="SMR" id="A0A3B6ENW3"/>
<dbReference type="STRING" id="4565.A0A3B6ENW3"/>
<dbReference type="GO" id="GO:0005546">
    <property type="term" value="F:phosphatidylinositol-4,5-bisphosphate binding"/>
    <property type="evidence" value="ECO:0007669"/>
    <property type="project" value="InterPro"/>
</dbReference>
<evidence type="ECO:0000256" key="3">
    <source>
        <dbReference type="RuleBase" id="RU365026"/>
    </source>
</evidence>
<dbReference type="Gramene" id="TraesWEE_scaffold_081345_01G000200.1">
    <property type="protein sequence ID" value="TraesWEE_scaffold_081345_01G000200.1"/>
    <property type="gene ID" value="TraesWEE_scaffold_081345_01G000200"/>
</dbReference>
<gene>
    <name evidence="5" type="primary">LOC123063122</name>
</gene>
<dbReference type="Gramene" id="TraesCAD_scaffold_079633_01G000100.1">
    <property type="protein sequence ID" value="TraesCAD_scaffold_079633_01G000100.1"/>
    <property type="gene ID" value="TraesCAD_scaffold_079633_01G000100"/>
</dbReference>
<dbReference type="InterPro" id="IPR046364">
    <property type="entry name" value="Exo70_C"/>
</dbReference>
<organism evidence="5">
    <name type="scientific">Triticum aestivum</name>
    <name type="common">Wheat</name>
    <dbReference type="NCBI Taxonomy" id="4565"/>
    <lineage>
        <taxon>Eukaryota</taxon>
        <taxon>Viridiplantae</taxon>
        <taxon>Streptophyta</taxon>
        <taxon>Embryophyta</taxon>
        <taxon>Tracheophyta</taxon>
        <taxon>Spermatophyta</taxon>
        <taxon>Magnoliopsida</taxon>
        <taxon>Liliopsida</taxon>
        <taxon>Poales</taxon>
        <taxon>Poaceae</taxon>
        <taxon>BOP clade</taxon>
        <taxon>Pooideae</taxon>
        <taxon>Triticodae</taxon>
        <taxon>Triticeae</taxon>
        <taxon>Triticinae</taxon>
        <taxon>Triticum</taxon>
    </lineage>
</organism>
<dbReference type="GO" id="GO:0015031">
    <property type="term" value="P:protein transport"/>
    <property type="evidence" value="ECO:0007669"/>
    <property type="project" value="UniProtKB-KW"/>
</dbReference>
<dbReference type="AlphaFoldDB" id="A0A3B6ENW3"/>
<dbReference type="InterPro" id="IPR004140">
    <property type="entry name" value="Exo70"/>
</dbReference>
<protein>
    <recommendedName>
        <fullName evidence="3">Exocyst subunit Exo70 family protein</fullName>
    </recommendedName>
</protein>
<dbReference type="Pfam" id="PF03081">
    <property type="entry name" value="Exo70_C"/>
    <property type="match status" value="1"/>
</dbReference>
<comment type="similarity">
    <text evidence="1 3">Belongs to the EXO70 family.</text>
</comment>
<reference evidence="5" key="2">
    <citation type="submission" date="2018-10" db="UniProtKB">
        <authorList>
            <consortium name="EnsemblPlants"/>
        </authorList>
    </citation>
    <scope>IDENTIFICATION</scope>
</reference>
<evidence type="ECO:0000259" key="4">
    <source>
        <dbReference type="Pfam" id="PF03081"/>
    </source>
</evidence>
<keyword evidence="2 3" id="KW-0813">Transport</keyword>
<dbReference type="EnsemblPlants" id="TraesCS3A02G432100.1">
    <property type="protein sequence ID" value="TraesCS3A02G432100.1"/>
    <property type="gene ID" value="TraesCS3A02G432100"/>
</dbReference>
<dbReference type="Gramene" id="TraesCLE_scaffold_108602_01G000200.1">
    <property type="protein sequence ID" value="TraesCLE_scaffold_108602_01G000200.1"/>
    <property type="gene ID" value="TraesCLE_scaffold_108602_01G000200"/>
</dbReference>
<dbReference type="RefSeq" id="XP_044342793.1">
    <property type="nucleotide sequence ID" value="XM_044486858.1"/>
</dbReference>
<dbReference type="Gramene" id="TraesCS3A03G1004500.1">
    <property type="protein sequence ID" value="TraesCS3A03G1004500.1.CDS"/>
    <property type="gene ID" value="TraesCS3A03G1004500"/>
</dbReference>
<dbReference type="Gene3D" id="1.20.1280.170">
    <property type="entry name" value="Exocyst complex component Exo70"/>
    <property type="match status" value="1"/>
</dbReference>
<sequence length="656" mass="73865">MTAALMDLATVPRPASEKVHLAVGDDVTQCRLTLRWALHFIPPHMLLVLVHIHRPTTPTVLGASVAASKLTEDHVSAHRISEKNVIEKNLKECLQMCKVQAEILIIDKDDVIAGLGEAVKDQKVTTLVMGVKRRKHGWKSKTADALEKQADCLCNILYLHEGVLVASRHQHTDRKIGMPSLVGCHFSGSNSNTTKSSSFFNSRSTADTFDTEHLDDPSLVMNSTYIYHDCRFNTIIGLKSFDTFKELVKQQILAEHSRDLYQAFNIKYCDIFTGCQLIGGFDSLIGVDPQHLGEEHWKSIKSWPAVLEYIVSVLKTLQMQLLMQNHRARNGFTHDDLSEAVKKPIKRLFTVASIVSDHEVRKSPEKLFCVLNMHTALIDAAPTLRKVFSTKSIRDVLQELEDSVRGILKELKGLIHTYNSPKVVQDGDILPICGYLMRYIMLLVKHKGSLDRILSHDYTDSLLKVEGMSLTSGLVSGLITDLESVIDKHSKQCAASKGLQFIFLMNNIHFILQEVKQSDVQLTVKAKWFEKRRSLIKGYIKSYLSASWGPVTSTLEVAKSMPPTKKARINLLNFWYTAPPMTPLQSFASSFNEACSSQICLKVPSPTLRDELRVKILEFVSRAYHGHLASQRQSAEQNAREFESEWKTKISELFEG</sequence>
<comment type="function">
    <text evidence="3">Component of the exocyst complex.</text>
</comment>
<evidence type="ECO:0000256" key="2">
    <source>
        <dbReference type="ARBA" id="ARBA00022448"/>
    </source>
</evidence>